<dbReference type="AlphaFoldDB" id="X0ZZM4"/>
<accession>X0ZZM4</accession>
<evidence type="ECO:0000313" key="1">
    <source>
        <dbReference type="EMBL" id="GAG74989.1"/>
    </source>
</evidence>
<sequence>YNFKRNLINLGYFPKNFVENNELLNENSYPLGNDTRLGKYCPYLDRWSMDIESDIFNQ</sequence>
<reference evidence="1" key="1">
    <citation type="journal article" date="2014" name="Front. Microbiol.">
        <title>High frequency of phylogenetically diverse reductive dehalogenase-homologous genes in deep subseafloor sedimentary metagenomes.</title>
        <authorList>
            <person name="Kawai M."/>
            <person name="Futagami T."/>
            <person name="Toyoda A."/>
            <person name="Takaki Y."/>
            <person name="Nishi S."/>
            <person name="Hori S."/>
            <person name="Arai W."/>
            <person name="Tsubouchi T."/>
            <person name="Morono Y."/>
            <person name="Uchiyama I."/>
            <person name="Ito T."/>
            <person name="Fujiyama A."/>
            <person name="Inagaki F."/>
            <person name="Takami H."/>
        </authorList>
    </citation>
    <scope>NUCLEOTIDE SEQUENCE</scope>
    <source>
        <strain evidence="1">Expedition CK06-06</strain>
    </source>
</reference>
<organism evidence="1">
    <name type="scientific">marine sediment metagenome</name>
    <dbReference type="NCBI Taxonomy" id="412755"/>
    <lineage>
        <taxon>unclassified sequences</taxon>
        <taxon>metagenomes</taxon>
        <taxon>ecological metagenomes</taxon>
    </lineage>
</organism>
<gene>
    <name evidence="1" type="ORF">S01H4_32644</name>
</gene>
<dbReference type="EMBL" id="BART01017093">
    <property type="protein sequence ID" value="GAG74989.1"/>
    <property type="molecule type" value="Genomic_DNA"/>
</dbReference>
<name>X0ZZM4_9ZZZZ</name>
<feature type="non-terminal residue" evidence="1">
    <location>
        <position position="1"/>
    </location>
</feature>
<protein>
    <submittedName>
        <fullName evidence="1">Uncharacterized protein</fullName>
    </submittedName>
</protein>
<proteinExistence type="predicted"/>
<comment type="caution">
    <text evidence="1">The sequence shown here is derived from an EMBL/GenBank/DDBJ whole genome shotgun (WGS) entry which is preliminary data.</text>
</comment>